<evidence type="ECO:0000256" key="1">
    <source>
        <dbReference type="ARBA" id="ARBA00010716"/>
    </source>
</evidence>
<accession>A0A1K2I985</accession>
<feature type="binding site" evidence="11">
    <location>
        <position position="214"/>
    </location>
    <ligand>
        <name>Zn(2+)</name>
        <dbReference type="ChEBI" id="CHEBI:29105"/>
    </ligand>
</feature>
<dbReference type="Gene3D" id="3.20.20.140">
    <property type="entry name" value="Metal-dependent hydrolases"/>
    <property type="match status" value="1"/>
</dbReference>
<comment type="pathway">
    <text evidence="8">Amino-sugar metabolism; N-acetylneuraminate degradation; D-fructose 6-phosphate from N-acetylneuraminate: step 4/5.</text>
</comment>
<evidence type="ECO:0000256" key="9">
    <source>
        <dbReference type="PIRNR" id="PIRNR038994"/>
    </source>
</evidence>
<evidence type="ECO:0000256" key="5">
    <source>
        <dbReference type="ARBA" id="ARBA00022801"/>
    </source>
</evidence>
<feature type="binding site" evidence="11">
    <location>
        <position position="127"/>
    </location>
    <ligand>
        <name>Zn(2+)</name>
        <dbReference type="ChEBI" id="CHEBI:29105"/>
    </ligand>
</feature>
<dbReference type="InterPro" id="IPR006680">
    <property type="entry name" value="Amidohydro-rel"/>
</dbReference>
<dbReference type="GO" id="GO:0046872">
    <property type="term" value="F:metal ion binding"/>
    <property type="evidence" value="ECO:0007669"/>
    <property type="project" value="UniProtKB-KW"/>
</dbReference>
<keyword evidence="4 11" id="KW-0479">Metal-binding</keyword>
<dbReference type="PANTHER" id="PTHR11113:SF14">
    <property type="entry name" value="N-ACETYLGLUCOSAMINE-6-PHOSPHATE DEACETYLASE"/>
    <property type="match status" value="1"/>
</dbReference>
<proteinExistence type="inferred from homology"/>
<dbReference type="EC" id="3.5.1.25" evidence="2"/>
<protein>
    <recommendedName>
        <fullName evidence="3">N-acetylglucosamine-6-phosphate deacetylase</fullName>
        <ecNumber evidence="2">3.5.1.25</ecNumber>
    </recommendedName>
</protein>
<dbReference type="Pfam" id="PF01979">
    <property type="entry name" value="Amidohydro_1"/>
    <property type="match status" value="1"/>
</dbReference>
<dbReference type="EMBL" id="LT634362">
    <property type="protein sequence ID" value="SFZ88804.1"/>
    <property type="molecule type" value="Genomic_DNA"/>
</dbReference>
<evidence type="ECO:0000313" key="13">
    <source>
        <dbReference type="EMBL" id="SFZ88804.1"/>
    </source>
</evidence>
<dbReference type="SUPFAM" id="SSF51338">
    <property type="entry name" value="Composite domain of metallo-dependent hydrolases"/>
    <property type="match status" value="1"/>
</dbReference>
<feature type="domain" description="Amidohydrolase-related" evidence="12">
    <location>
        <begin position="49"/>
        <end position="377"/>
    </location>
</feature>
<evidence type="ECO:0000256" key="4">
    <source>
        <dbReference type="ARBA" id="ARBA00022723"/>
    </source>
</evidence>
<name>A0A1K2I985_9LACO</name>
<dbReference type="FunFam" id="3.20.20.140:FF:000004">
    <property type="entry name" value="N-acetylglucosamine-6-phosphate deacetylase"/>
    <property type="match status" value="1"/>
</dbReference>
<dbReference type="GO" id="GO:0006046">
    <property type="term" value="P:N-acetylglucosamine catabolic process"/>
    <property type="evidence" value="ECO:0007669"/>
    <property type="project" value="TreeGrafter"/>
</dbReference>
<dbReference type="GO" id="GO:0008448">
    <property type="term" value="F:N-acetylglucosamine-6-phosphate deacetylase activity"/>
    <property type="evidence" value="ECO:0007669"/>
    <property type="project" value="UniProtKB-EC"/>
</dbReference>
<dbReference type="CDD" id="cd00854">
    <property type="entry name" value="NagA"/>
    <property type="match status" value="1"/>
</dbReference>
<dbReference type="PANTHER" id="PTHR11113">
    <property type="entry name" value="N-ACETYLGLUCOSAMINE-6-PHOSPHATE DEACETYLASE"/>
    <property type="match status" value="1"/>
</dbReference>
<dbReference type="InterPro" id="IPR003764">
    <property type="entry name" value="GlcNAc_6-P_deAcase"/>
</dbReference>
<comment type="catalytic activity">
    <reaction evidence="7">
        <text>N-acetyl-D-glucosamine 6-phosphate + H2O = D-glucosamine 6-phosphate + acetate</text>
        <dbReference type="Rhea" id="RHEA:22936"/>
        <dbReference type="ChEBI" id="CHEBI:15377"/>
        <dbReference type="ChEBI" id="CHEBI:30089"/>
        <dbReference type="ChEBI" id="CHEBI:57513"/>
        <dbReference type="ChEBI" id="CHEBI:58725"/>
        <dbReference type="EC" id="3.5.1.25"/>
    </reaction>
</comment>
<evidence type="ECO:0000256" key="7">
    <source>
        <dbReference type="ARBA" id="ARBA00047647"/>
    </source>
</evidence>
<dbReference type="NCBIfam" id="TIGR00221">
    <property type="entry name" value="nagA"/>
    <property type="match status" value="1"/>
</dbReference>
<keyword evidence="6 9" id="KW-0119">Carbohydrate metabolism</keyword>
<dbReference type="InterPro" id="IPR011059">
    <property type="entry name" value="Metal-dep_hydrolase_composite"/>
</dbReference>
<evidence type="ECO:0000256" key="10">
    <source>
        <dbReference type="PIRSR" id="PIRSR038994-1"/>
    </source>
</evidence>
<evidence type="ECO:0000256" key="11">
    <source>
        <dbReference type="PIRSR" id="PIRSR038994-3"/>
    </source>
</evidence>
<sequence length="384" mass="41254">MSYYIHAAQFFLRHTVEHGGYLEITDDGKFGDYSTDKPVGKIVDYGQQMIAPGLVDTHIHGLLNHDVMDNDLTALKEMSEGLLQTGVTSWLPTTLTASVEQLNAVTATIGAHYQEMPGAKIQGIHYEGPFFTVKHKGAQNPTYFRDPDIDIFNHWQELAHGLVKKIAIAPERKGAAEFTKAVAAQKVAVALGHTDATYEQAKAVMDAGASVFTHAFNGMRGFDHKAPGMAGAAMVMHGATAELICDGHHVHPKAAEILFDAQGPEHIALVTDCMRAGLMPDGDYVLGEYPVIVADGMARMKQGGSLAGSVLQLKDGLKNVVDWGFATPAQASLMASTIPAKSSYIGDQCGQISPGRAADFIVLNPDMSLALTYLDGEKRYQADA</sequence>
<reference evidence="13" key="1">
    <citation type="submission" date="2016-11" db="EMBL/GenBank/DDBJ databases">
        <authorList>
            <person name="Jaros S."/>
            <person name="Januszkiewicz K."/>
            <person name="Wedrychowicz H."/>
        </authorList>
    </citation>
    <scope>NUCLEOTIDE SEQUENCE</scope>
    <source>
        <strain evidence="13">ACA-DC 565</strain>
    </source>
</reference>
<evidence type="ECO:0000256" key="6">
    <source>
        <dbReference type="ARBA" id="ARBA00023277"/>
    </source>
</evidence>
<dbReference type="PIRSF" id="PIRSF038994">
    <property type="entry name" value="NagA"/>
    <property type="match status" value="1"/>
</dbReference>
<evidence type="ECO:0000256" key="8">
    <source>
        <dbReference type="ARBA" id="ARBA00060590"/>
    </source>
</evidence>
<keyword evidence="5 9" id="KW-0378">Hydrolase</keyword>
<evidence type="ECO:0000256" key="3">
    <source>
        <dbReference type="ARBA" id="ARBA00018029"/>
    </source>
</evidence>
<dbReference type="SUPFAM" id="SSF51556">
    <property type="entry name" value="Metallo-dependent hydrolases"/>
    <property type="match status" value="1"/>
</dbReference>
<comment type="cofactor">
    <cofactor evidence="11">
        <name>a divalent metal cation</name>
        <dbReference type="ChEBI" id="CHEBI:60240"/>
    </cofactor>
    <text evidence="11">Binds 1 divalent metal cation per subunit.</text>
</comment>
<organism evidence="13">
    <name type="scientific">Loigolactobacillus rennini</name>
    <dbReference type="NCBI Taxonomy" id="238013"/>
    <lineage>
        <taxon>Bacteria</taxon>
        <taxon>Bacillati</taxon>
        <taxon>Bacillota</taxon>
        <taxon>Bacilli</taxon>
        <taxon>Lactobacillales</taxon>
        <taxon>Lactobacillaceae</taxon>
        <taxon>Loigolactobacillus</taxon>
    </lineage>
</organism>
<dbReference type="AlphaFoldDB" id="A0A1K2I985"/>
<gene>
    <name evidence="13" type="ORF">LREN565_1917</name>
</gene>
<evidence type="ECO:0000256" key="2">
    <source>
        <dbReference type="ARBA" id="ARBA00011899"/>
    </source>
</evidence>
<feature type="binding site" evidence="11">
    <location>
        <position position="193"/>
    </location>
    <ligand>
        <name>Zn(2+)</name>
        <dbReference type="ChEBI" id="CHEBI:29105"/>
    </ligand>
</feature>
<dbReference type="InterPro" id="IPR032466">
    <property type="entry name" value="Metal_Hydrolase"/>
</dbReference>
<comment type="similarity">
    <text evidence="1 9">Belongs to the metallo-dependent hydrolases superfamily. NagA family.</text>
</comment>
<evidence type="ECO:0000259" key="12">
    <source>
        <dbReference type="Pfam" id="PF01979"/>
    </source>
</evidence>
<dbReference type="Gene3D" id="2.30.40.10">
    <property type="entry name" value="Urease, subunit C, domain 1"/>
    <property type="match status" value="1"/>
</dbReference>
<feature type="active site" description="Proton donor/acceptor" evidence="10">
    <location>
        <position position="272"/>
    </location>
</feature>